<accession>A0ABY1JJL7</accession>
<name>A0ABY1JJL7_9BACL</name>
<proteinExistence type="predicted"/>
<evidence type="ECO:0000313" key="2">
    <source>
        <dbReference type="Proteomes" id="UP000186666"/>
    </source>
</evidence>
<reference evidence="1 2" key="1">
    <citation type="submission" date="2017-01" db="EMBL/GenBank/DDBJ databases">
        <authorList>
            <person name="Varghese N."/>
            <person name="Submissions S."/>
        </authorList>
    </citation>
    <scope>NUCLEOTIDE SEQUENCE [LARGE SCALE GENOMIC DNA]</scope>
    <source>
        <strain evidence="1 2">ATCC 23464</strain>
    </source>
</reference>
<protein>
    <submittedName>
        <fullName evidence="1">Uncharacterized protein</fullName>
    </submittedName>
</protein>
<evidence type="ECO:0000313" key="1">
    <source>
        <dbReference type="EMBL" id="SIQ28498.1"/>
    </source>
</evidence>
<dbReference type="Proteomes" id="UP000186666">
    <property type="component" value="Unassembled WGS sequence"/>
</dbReference>
<sequence>MQKTDVEQLTMIKSYLRQNSNYEGKTVEQIWQYMAKAAAALP</sequence>
<keyword evidence="2" id="KW-1185">Reference proteome</keyword>
<organism evidence="1 2">
    <name type="scientific">Paenibacillus macquariensis</name>
    <dbReference type="NCBI Taxonomy" id="948756"/>
    <lineage>
        <taxon>Bacteria</taxon>
        <taxon>Bacillati</taxon>
        <taxon>Bacillota</taxon>
        <taxon>Bacilli</taxon>
        <taxon>Bacillales</taxon>
        <taxon>Paenibacillaceae</taxon>
        <taxon>Paenibacillus</taxon>
    </lineage>
</organism>
<dbReference type="RefSeq" id="WP_280175174.1">
    <property type="nucleotide sequence ID" value="NZ_FTNK01000001.1"/>
</dbReference>
<gene>
    <name evidence="1" type="ORF">SAMN05421578_10146</name>
</gene>
<comment type="caution">
    <text evidence="1">The sequence shown here is derived from an EMBL/GenBank/DDBJ whole genome shotgun (WGS) entry which is preliminary data.</text>
</comment>
<dbReference type="EMBL" id="FTNK01000001">
    <property type="protein sequence ID" value="SIQ28498.1"/>
    <property type="molecule type" value="Genomic_DNA"/>
</dbReference>